<keyword evidence="3" id="KW-0804">Transcription</keyword>
<feature type="domain" description="BHLH" evidence="7">
    <location>
        <begin position="66"/>
        <end position="118"/>
    </location>
</feature>
<dbReference type="InterPro" id="IPR036638">
    <property type="entry name" value="HLH_DNA-bd_sf"/>
</dbReference>
<proteinExistence type="predicted"/>
<evidence type="ECO:0000256" key="4">
    <source>
        <dbReference type="ARBA" id="ARBA00023242"/>
    </source>
</evidence>
<dbReference type="CDD" id="cd18914">
    <property type="entry name" value="bHLH_AtORG2_like"/>
    <property type="match status" value="1"/>
</dbReference>
<evidence type="ECO:0000256" key="3">
    <source>
        <dbReference type="ARBA" id="ARBA00023163"/>
    </source>
</evidence>
<dbReference type="EMBL" id="KK914993">
    <property type="protein sequence ID" value="KDP25548.1"/>
    <property type="molecule type" value="Genomic_DNA"/>
</dbReference>
<evidence type="ECO:0000256" key="2">
    <source>
        <dbReference type="ARBA" id="ARBA00023015"/>
    </source>
</evidence>
<feature type="region of interest" description="Disordered" evidence="6">
    <location>
        <begin position="47"/>
        <end position="75"/>
    </location>
</feature>
<dbReference type="Pfam" id="PF00010">
    <property type="entry name" value="HLH"/>
    <property type="match status" value="1"/>
</dbReference>
<keyword evidence="2" id="KW-0805">Transcription regulation</keyword>
<accession>A0A067JRT1</accession>
<reference evidence="8 9" key="1">
    <citation type="journal article" date="2014" name="PLoS ONE">
        <title>Global Analysis of Gene Expression Profiles in Physic Nut (Jatropha curcas L.) Seedlings Exposed to Salt Stress.</title>
        <authorList>
            <person name="Zhang L."/>
            <person name="Zhang C."/>
            <person name="Wu P."/>
            <person name="Chen Y."/>
            <person name="Li M."/>
            <person name="Jiang H."/>
            <person name="Wu G."/>
        </authorList>
    </citation>
    <scope>NUCLEOTIDE SEQUENCE [LARGE SCALE GENOMIC DNA]</scope>
    <source>
        <strain evidence="9">cv. GZQX0401</strain>
        <tissue evidence="8">Young leaves</tissue>
    </source>
</reference>
<dbReference type="Proteomes" id="UP000027138">
    <property type="component" value="Unassembled WGS sequence"/>
</dbReference>
<dbReference type="InterPro" id="IPR011598">
    <property type="entry name" value="bHLH_dom"/>
</dbReference>
<dbReference type="GO" id="GO:0046983">
    <property type="term" value="F:protein dimerization activity"/>
    <property type="evidence" value="ECO:0007669"/>
    <property type="project" value="InterPro"/>
</dbReference>
<dbReference type="AlphaFoldDB" id="A0A067JRT1"/>
<dbReference type="Gene3D" id="4.10.280.10">
    <property type="entry name" value="Helix-loop-helix DNA-binding domain"/>
    <property type="match status" value="1"/>
</dbReference>
<dbReference type="PANTHER" id="PTHR13935:SF155">
    <property type="entry name" value="TRANSCRIPTION FACTOR BHLH120-LIKE"/>
    <property type="match status" value="1"/>
</dbReference>
<evidence type="ECO:0000313" key="8">
    <source>
        <dbReference type="EMBL" id="KDP25548.1"/>
    </source>
</evidence>
<keyword evidence="4" id="KW-0539">Nucleus</keyword>
<dbReference type="PROSITE" id="PS50888">
    <property type="entry name" value="BHLH"/>
    <property type="match status" value="1"/>
</dbReference>
<dbReference type="GO" id="GO:0090575">
    <property type="term" value="C:RNA polymerase II transcription regulator complex"/>
    <property type="evidence" value="ECO:0007669"/>
    <property type="project" value="TreeGrafter"/>
</dbReference>
<feature type="compositionally biased region" description="Basic and acidic residues" evidence="6">
    <location>
        <begin position="58"/>
        <end position="75"/>
    </location>
</feature>
<comment type="subcellular location">
    <subcellularLocation>
        <location evidence="1">Nucleus</location>
    </subcellularLocation>
</comment>
<keyword evidence="9" id="KW-1185">Reference proteome</keyword>
<protein>
    <recommendedName>
        <fullName evidence="7">BHLH domain-containing protein</fullName>
    </recommendedName>
</protein>
<name>A0A067JRT1_JATCU</name>
<sequence length="235" mass="26456">MDHISSFVQEGCSTHELTRFCSSPSQQQQILSQTEGPFDLTNNAQYMHMGKTSGDTNEDTKLENKKSKIDHKDIKRQRTQEMATLYRTLRSLLPIDYLKGKRSVSDHIQEAINYIRHLEDKIQALKDELRELSNSSSTTSKDNILESSDERDALTVKPCLVGVEVVIDTGLRKSFPLSGVLQVLIEEGLSIVSCSSTKVKERMLHTIISQVSGEKCIDISTLEQKLTNSTVWPVN</sequence>
<gene>
    <name evidence="8" type="ORF">JCGZ_20704</name>
</gene>
<dbReference type="STRING" id="180498.A0A067JRT1"/>
<feature type="coiled-coil region" evidence="5">
    <location>
        <begin position="108"/>
        <end position="135"/>
    </location>
</feature>
<evidence type="ECO:0000313" key="9">
    <source>
        <dbReference type="Proteomes" id="UP000027138"/>
    </source>
</evidence>
<dbReference type="GO" id="GO:0000981">
    <property type="term" value="F:DNA-binding transcription factor activity, RNA polymerase II-specific"/>
    <property type="evidence" value="ECO:0007669"/>
    <property type="project" value="TreeGrafter"/>
</dbReference>
<organism evidence="8 9">
    <name type="scientific">Jatropha curcas</name>
    <name type="common">Barbados nut</name>
    <dbReference type="NCBI Taxonomy" id="180498"/>
    <lineage>
        <taxon>Eukaryota</taxon>
        <taxon>Viridiplantae</taxon>
        <taxon>Streptophyta</taxon>
        <taxon>Embryophyta</taxon>
        <taxon>Tracheophyta</taxon>
        <taxon>Spermatophyta</taxon>
        <taxon>Magnoliopsida</taxon>
        <taxon>eudicotyledons</taxon>
        <taxon>Gunneridae</taxon>
        <taxon>Pentapetalae</taxon>
        <taxon>rosids</taxon>
        <taxon>fabids</taxon>
        <taxon>Malpighiales</taxon>
        <taxon>Euphorbiaceae</taxon>
        <taxon>Crotonoideae</taxon>
        <taxon>Jatropheae</taxon>
        <taxon>Jatropha</taxon>
    </lineage>
</organism>
<evidence type="ECO:0000259" key="7">
    <source>
        <dbReference type="PROSITE" id="PS50888"/>
    </source>
</evidence>
<dbReference type="PANTHER" id="PTHR13935">
    <property type="entry name" value="ACHAETE-SCUTE TRANSCRIPTION FACTOR-RELATED"/>
    <property type="match status" value="1"/>
</dbReference>
<dbReference type="OrthoDB" id="1935281at2759"/>
<evidence type="ECO:0000256" key="5">
    <source>
        <dbReference type="SAM" id="Coils"/>
    </source>
</evidence>
<keyword evidence="5" id="KW-0175">Coiled coil</keyword>
<evidence type="ECO:0000256" key="6">
    <source>
        <dbReference type="SAM" id="MobiDB-lite"/>
    </source>
</evidence>
<dbReference type="KEGG" id="jcu:105645913"/>
<dbReference type="InterPro" id="IPR015660">
    <property type="entry name" value="MASH1/Ascl1a-like"/>
</dbReference>
<dbReference type="GO" id="GO:0000977">
    <property type="term" value="F:RNA polymerase II transcription regulatory region sequence-specific DNA binding"/>
    <property type="evidence" value="ECO:0007669"/>
    <property type="project" value="TreeGrafter"/>
</dbReference>
<dbReference type="SUPFAM" id="SSF47459">
    <property type="entry name" value="HLH, helix-loop-helix DNA-binding domain"/>
    <property type="match status" value="1"/>
</dbReference>
<evidence type="ECO:0000256" key="1">
    <source>
        <dbReference type="ARBA" id="ARBA00004123"/>
    </source>
</evidence>